<name>A0A9W8APW8_9FUNG</name>
<keyword evidence="5 11" id="KW-0378">Hydrolase</keyword>
<dbReference type="GO" id="GO:0005737">
    <property type="term" value="C:cytoplasm"/>
    <property type="evidence" value="ECO:0007669"/>
    <property type="project" value="TreeGrafter"/>
</dbReference>
<keyword evidence="11" id="KW-0472">Membrane</keyword>
<dbReference type="CDD" id="cd09601">
    <property type="entry name" value="M1_APN-Q_like"/>
    <property type="match status" value="1"/>
</dbReference>
<keyword evidence="7 11" id="KW-0482">Metalloprotease</keyword>
<dbReference type="Pfam" id="PF11838">
    <property type="entry name" value="ERAP1_C"/>
    <property type="match status" value="1"/>
</dbReference>
<dbReference type="InterPro" id="IPR001930">
    <property type="entry name" value="Peptidase_M1"/>
</dbReference>
<dbReference type="SUPFAM" id="SSF55486">
    <property type="entry name" value="Metalloproteases ('zincins'), catalytic domain"/>
    <property type="match status" value="1"/>
</dbReference>
<feature type="domain" description="Peptidase M1 membrane alanine aminopeptidase" evidence="12">
    <location>
        <begin position="314"/>
        <end position="531"/>
    </location>
</feature>
<proteinExistence type="inferred from homology"/>
<evidence type="ECO:0000313" key="15">
    <source>
        <dbReference type="EMBL" id="KAJ1961067.1"/>
    </source>
</evidence>
<comment type="cofactor">
    <cofactor evidence="9 11">
        <name>Zn(2+)</name>
        <dbReference type="ChEBI" id="CHEBI:29105"/>
    </cofactor>
    <text evidence="9 11">Binds 1 zinc ion per subunit.</text>
</comment>
<dbReference type="FunFam" id="1.10.390.10:FF:000001">
    <property type="entry name" value="Aminopeptidase"/>
    <property type="match status" value="1"/>
</dbReference>
<dbReference type="AlphaFoldDB" id="A0A9W8APW8"/>
<evidence type="ECO:0000256" key="1">
    <source>
        <dbReference type="ARBA" id="ARBA00010136"/>
    </source>
</evidence>
<dbReference type="Pfam" id="PF01433">
    <property type="entry name" value="Peptidase_M1"/>
    <property type="match status" value="1"/>
</dbReference>
<organism evidence="15 16">
    <name type="scientific">Dispira parvispora</name>
    <dbReference type="NCBI Taxonomy" id="1520584"/>
    <lineage>
        <taxon>Eukaryota</taxon>
        <taxon>Fungi</taxon>
        <taxon>Fungi incertae sedis</taxon>
        <taxon>Zoopagomycota</taxon>
        <taxon>Kickxellomycotina</taxon>
        <taxon>Dimargaritomycetes</taxon>
        <taxon>Dimargaritales</taxon>
        <taxon>Dimargaritaceae</taxon>
        <taxon>Dispira</taxon>
    </lineage>
</organism>
<dbReference type="Gene3D" id="1.10.390.10">
    <property type="entry name" value="Neutral Protease Domain 2"/>
    <property type="match status" value="1"/>
</dbReference>
<keyword evidence="11" id="KW-0812">Transmembrane</keyword>
<dbReference type="GO" id="GO:0042277">
    <property type="term" value="F:peptide binding"/>
    <property type="evidence" value="ECO:0007669"/>
    <property type="project" value="TreeGrafter"/>
</dbReference>
<dbReference type="InterPro" id="IPR045357">
    <property type="entry name" value="Aminopeptidase_N-like_N"/>
</dbReference>
<dbReference type="Gene3D" id="2.60.40.1910">
    <property type="match status" value="1"/>
</dbReference>
<reference evidence="15" key="1">
    <citation type="submission" date="2022-07" db="EMBL/GenBank/DDBJ databases">
        <title>Phylogenomic reconstructions and comparative analyses of Kickxellomycotina fungi.</title>
        <authorList>
            <person name="Reynolds N.K."/>
            <person name="Stajich J.E."/>
            <person name="Barry K."/>
            <person name="Grigoriev I.V."/>
            <person name="Crous P."/>
            <person name="Smith M.E."/>
        </authorList>
    </citation>
    <scope>NUCLEOTIDE SEQUENCE</scope>
    <source>
        <strain evidence="15">RSA 1196</strain>
    </source>
</reference>
<sequence>MASTKEKPSSSPNIKSSYSRRSIYTSVFLLFASIACALLFQDTAPWLVGPIARLLPFHQSSPIMSSSSGSSVVREVLPTNVKPTHYDLELTPDLDKLVFSGKVVVQLQVKESTSSIVLNADDLEIQAAHIVQDVAKTEQTLASNNITHNATTQTVTIGFVQELPARSTVALHIQFTGKLNDLMAGFYRSSYTDSEGNKRNMAVTQFEPTDARRAFPCWDEPSLKAKFDVTLNVPADLTALSNMQVISEKPLGESEGRLKQVKFATTPIMSTYLLAFVVGDLEYLETFTRKTEGKSTPVRCRVYTVKGLKDQGKFGLEVAARTLEVLADTFDIAYPLPKLDLVAIPDFEAGAMENWGLVTYRTSALLLDDKQSVARAKEYVAYVVAHENSHQWFGNLCTMEWWSDLWLNEGFATWVGNYVVDKIFPEWNTWTNFVTEETQRGLSLDALRSSHPIEVDVGRASEISQIFDAISYSKGASVIRMLSSYLGEDVFLSGIRAYLKKHMYGNASTRDLWQALSDASGQDVSKFMELWTRHVGYPVLSVTEEQGEGSDGSRRLRIRQTRFLSTGDVKPEEDKINWWVPLSIITSQSPQKASSDILTEKEQVFTLPSDVSFYKLNYQQTGVYRVQYPPSAIKSLTEAIARGDGTLGSIDRLGVIADTASLAPAGFTSTTNFLVLLRSYENEKDFVIWSEINLRLRSLLSAWSEQPQAIREKLNAFVRQLLQKQYERLGWNYAESEESSVIRLRTLVLSRLGMCGHPEVVAEAQRRFKAYFEAQDEKALFPDARSAVFAISVKNGGAKELDYVTKYYEETTVSDQKMLALSSMGWITDESLIPRVLDYIISDKVRNQDIHVVLMTLGANPATRHQAWEFIKANWTMFEERYKASMLYFGAIAKAVSSEFVTAKMADKVDEFFKTKDISRIDRAVNQTLEKIRLVSAWVSRDKDEVAQWLDQHVQ</sequence>
<evidence type="ECO:0000313" key="16">
    <source>
        <dbReference type="Proteomes" id="UP001150925"/>
    </source>
</evidence>
<feature type="active site" description="Proton acceptor" evidence="8">
    <location>
        <position position="387"/>
    </location>
</feature>
<evidence type="ECO:0000256" key="9">
    <source>
        <dbReference type="PIRSR" id="PIRSR634016-3"/>
    </source>
</evidence>
<accession>A0A9W8APW8</accession>
<dbReference type="OrthoDB" id="10031169at2759"/>
<dbReference type="InterPro" id="IPR027268">
    <property type="entry name" value="Peptidase_M4/M1_CTD_sf"/>
</dbReference>
<gene>
    <name evidence="15" type="ORF">IWQ62_003995</name>
</gene>
<dbReference type="InterPro" id="IPR014782">
    <property type="entry name" value="Peptidase_M1_dom"/>
</dbReference>
<evidence type="ECO:0000259" key="14">
    <source>
        <dbReference type="Pfam" id="PF17900"/>
    </source>
</evidence>
<evidence type="ECO:0000256" key="11">
    <source>
        <dbReference type="RuleBase" id="RU364040"/>
    </source>
</evidence>
<dbReference type="PANTHER" id="PTHR11533">
    <property type="entry name" value="PROTEASE M1 ZINC METALLOPROTEASE"/>
    <property type="match status" value="1"/>
</dbReference>
<dbReference type="GO" id="GO:0043171">
    <property type="term" value="P:peptide catabolic process"/>
    <property type="evidence" value="ECO:0007669"/>
    <property type="project" value="TreeGrafter"/>
</dbReference>
<dbReference type="GO" id="GO:0006508">
    <property type="term" value="P:proteolysis"/>
    <property type="evidence" value="ECO:0007669"/>
    <property type="project" value="UniProtKB-KW"/>
</dbReference>
<dbReference type="Proteomes" id="UP001150925">
    <property type="component" value="Unassembled WGS sequence"/>
</dbReference>
<evidence type="ECO:0000256" key="10">
    <source>
        <dbReference type="PIRSR" id="PIRSR634016-4"/>
    </source>
</evidence>
<feature type="site" description="Transition state stabilizer" evidence="10">
    <location>
        <position position="472"/>
    </location>
</feature>
<dbReference type="FunFam" id="2.60.40.1730:FF:000002">
    <property type="entry name" value="Aminopeptidase"/>
    <property type="match status" value="1"/>
</dbReference>
<evidence type="ECO:0000256" key="3">
    <source>
        <dbReference type="ARBA" id="ARBA00022670"/>
    </source>
</evidence>
<dbReference type="GO" id="GO:0016020">
    <property type="term" value="C:membrane"/>
    <property type="evidence" value="ECO:0007669"/>
    <property type="project" value="TreeGrafter"/>
</dbReference>
<dbReference type="Pfam" id="PF17900">
    <property type="entry name" value="Peptidase_M1_N"/>
    <property type="match status" value="1"/>
</dbReference>
<feature type="domain" description="ERAP1-like C-terminal" evidence="13">
    <location>
        <begin position="613"/>
        <end position="933"/>
    </location>
</feature>
<dbReference type="InterPro" id="IPR042097">
    <property type="entry name" value="Aminopeptidase_N-like_N_sf"/>
</dbReference>
<dbReference type="InterPro" id="IPR034016">
    <property type="entry name" value="M1_APN-typ"/>
</dbReference>
<dbReference type="Gene3D" id="1.25.50.20">
    <property type="match status" value="1"/>
</dbReference>
<dbReference type="Gene3D" id="2.60.40.1730">
    <property type="entry name" value="tricorn interacting facor f3 domain"/>
    <property type="match status" value="1"/>
</dbReference>
<keyword evidence="3 11" id="KW-0645">Protease</keyword>
<dbReference type="FunFam" id="1.25.50.20:FF:000002">
    <property type="entry name" value="Aminopeptidase"/>
    <property type="match status" value="1"/>
</dbReference>
<dbReference type="GO" id="GO:0070006">
    <property type="term" value="F:metalloaminopeptidase activity"/>
    <property type="evidence" value="ECO:0007669"/>
    <property type="project" value="TreeGrafter"/>
</dbReference>
<evidence type="ECO:0000256" key="5">
    <source>
        <dbReference type="ARBA" id="ARBA00022801"/>
    </source>
</evidence>
<comment type="similarity">
    <text evidence="1 11">Belongs to the peptidase M1 family.</text>
</comment>
<evidence type="ECO:0000256" key="8">
    <source>
        <dbReference type="PIRSR" id="PIRSR634016-1"/>
    </source>
</evidence>
<dbReference type="EMBL" id="JANBPY010001210">
    <property type="protein sequence ID" value="KAJ1961067.1"/>
    <property type="molecule type" value="Genomic_DNA"/>
</dbReference>
<dbReference type="EC" id="3.4.11.-" evidence="11"/>
<evidence type="ECO:0000256" key="4">
    <source>
        <dbReference type="ARBA" id="ARBA00022723"/>
    </source>
</evidence>
<evidence type="ECO:0000256" key="6">
    <source>
        <dbReference type="ARBA" id="ARBA00022833"/>
    </source>
</evidence>
<dbReference type="SUPFAM" id="SSF63737">
    <property type="entry name" value="Leukotriene A4 hydrolase N-terminal domain"/>
    <property type="match status" value="1"/>
</dbReference>
<protein>
    <recommendedName>
        <fullName evidence="11">Aminopeptidase</fullName>
        <ecNumber evidence="11">3.4.11.-</ecNumber>
    </recommendedName>
</protein>
<evidence type="ECO:0000256" key="7">
    <source>
        <dbReference type="ARBA" id="ARBA00023049"/>
    </source>
</evidence>
<dbReference type="InterPro" id="IPR050344">
    <property type="entry name" value="Peptidase_M1_aminopeptidases"/>
</dbReference>
<dbReference type="InterPro" id="IPR024571">
    <property type="entry name" value="ERAP1-like_C_dom"/>
</dbReference>
<feature type="transmembrane region" description="Helical" evidence="11">
    <location>
        <begin position="21"/>
        <end position="40"/>
    </location>
</feature>
<dbReference type="GO" id="GO:0005615">
    <property type="term" value="C:extracellular space"/>
    <property type="evidence" value="ECO:0007669"/>
    <property type="project" value="TreeGrafter"/>
</dbReference>
<feature type="binding site" evidence="9">
    <location>
        <position position="386"/>
    </location>
    <ligand>
        <name>Zn(2+)</name>
        <dbReference type="ChEBI" id="CHEBI:29105"/>
        <note>catalytic</note>
    </ligand>
</feature>
<keyword evidence="2 11" id="KW-0031">Aminopeptidase</keyword>
<dbReference type="PANTHER" id="PTHR11533:SF174">
    <property type="entry name" value="PUROMYCIN-SENSITIVE AMINOPEPTIDASE-RELATED"/>
    <property type="match status" value="1"/>
</dbReference>
<keyword evidence="6 9" id="KW-0862">Zinc</keyword>
<feature type="domain" description="Aminopeptidase N-like N-terminal" evidence="14">
    <location>
        <begin position="82"/>
        <end position="273"/>
    </location>
</feature>
<keyword evidence="4 9" id="KW-0479">Metal-binding</keyword>
<comment type="caution">
    <text evidence="15">The sequence shown here is derived from an EMBL/GenBank/DDBJ whole genome shotgun (WGS) entry which is preliminary data.</text>
</comment>
<keyword evidence="16" id="KW-1185">Reference proteome</keyword>
<evidence type="ECO:0000259" key="13">
    <source>
        <dbReference type="Pfam" id="PF11838"/>
    </source>
</evidence>
<feature type="binding site" evidence="9">
    <location>
        <position position="409"/>
    </location>
    <ligand>
        <name>Zn(2+)</name>
        <dbReference type="ChEBI" id="CHEBI:29105"/>
        <note>catalytic</note>
    </ligand>
</feature>
<dbReference type="PRINTS" id="PR00756">
    <property type="entry name" value="ALADIPTASE"/>
</dbReference>
<dbReference type="GO" id="GO:0008270">
    <property type="term" value="F:zinc ion binding"/>
    <property type="evidence" value="ECO:0007669"/>
    <property type="project" value="UniProtKB-UniRule"/>
</dbReference>
<evidence type="ECO:0000259" key="12">
    <source>
        <dbReference type="Pfam" id="PF01433"/>
    </source>
</evidence>
<keyword evidence="11" id="KW-1133">Transmembrane helix</keyword>
<feature type="binding site" evidence="9">
    <location>
        <position position="390"/>
    </location>
    <ligand>
        <name>Zn(2+)</name>
        <dbReference type="ChEBI" id="CHEBI:29105"/>
        <note>catalytic</note>
    </ligand>
</feature>
<evidence type="ECO:0000256" key="2">
    <source>
        <dbReference type="ARBA" id="ARBA00022438"/>
    </source>
</evidence>